<sequence>SCRIWWPEADNEPLLDFGVFLKASDGLREILKFSSKAGKGSTNTVKPDDIIYLLNEPRVGRRKAIQKWTNTPQLKVLENLAAPNKPTTGPILAVNSIMLGNAALKRKYNWPGDAAAKRFAKTATSNDQSPYVHAQEWAAFSETSKPLSKMMATKRKNPRQITTENIRYASEVILRDECHGPQSPVNMNEIFADAIRSKVWYIKFHLGDDGVPSGLWLNSGWAIERDEDYRHSANVCFRTQNQLDRQKGRIGIQPAIAKS</sequence>
<dbReference type="EMBL" id="UINC01069810">
    <property type="protein sequence ID" value="SVC03474.1"/>
    <property type="molecule type" value="Genomic_DNA"/>
</dbReference>
<dbReference type="AlphaFoldDB" id="A0A382IUH6"/>
<gene>
    <name evidence="1" type="ORF">METZ01_LOCUS256328</name>
</gene>
<proteinExistence type="predicted"/>
<name>A0A382IUH6_9ZZZZ</name>
<accession>A0A382IUH6</accession>
<feature type="non-terminal residue" evidence="1">
    <location>
        <position position="1"/>
    </location>
</feature>
<organism evidence="1">
    <name type="scientific">marine metagenome</name>
    <dbReference type="NCBI Taxonomy" id="408172"/>
    <lineage>
        <taxon>unclassified sequences</taxon>
        <taxon>metagenomes</taxon>
        <taxon>ecological metagenomes</taxon>
    </lineage>
</organism>
<protein>
    <submittedName>
        <fullName evidence="1">Uncharacterized protein</fullName>
    </submittedName>
</protein>
<evidence type="ECO:0000313" key="1">
    <source>
        <dbReference type="EMBL" id="SVC03474.1"/>
    </source>
</evidence>
<reference evidence="1" key="1">
    <citation type="submission" date="2018-05" db="EMBL/GenBank/DDBJ databases">
        <authorList>
            <person name="Lanie J.A."/>
            <person name="Ng W.-L."/>
            <person name="Kazmierczak K.M."/>
            <person name="Andrzejewski T.M."/>
            <person name="Davidsen T.M."/>
            <person name="Wayne K.J."/>
            <person name="Tettelin H."/>
            <person name="Glass J.I."/>
            <person name="Rusch D."/>
            <person name="Podicherti R."/>
            <person name="Tsui H.-C.T."/>
            <person name="Winkler M.E."/>
        </authorList>
    </citation>
    <scope>NUCLEOTIDE SEQUENCE</scope>
</reference>